<accession>A0AAU9IH33</accession>
<dbReference type="Proteomes" id="UP001162131">
    <property type="component" value="Unassembled WGS sequence"/>
</dbReference>
<evidence type="ECO:0000256" key="1">
    <source>
        <dbReference type="ARBA" id="ARBA00008315"/>
    </source>
</evidence>
<reference evidence="2" key="1">
    <citation type="submission" date="2021-09" db="EMBL/GenBank/DDBJ databases">
        <authorList>
            <consortium name="AG Swart"/>
            <person name="Singh M."/>
            <person name="Singh A."/>
            <person name="Seah K."/>
            <person name="Emmerich C."/>
        </authorList>
    </citation>
    <scope>NUCLEOTIDE SEQUENCE</scope>
    <source>
        <strain evidence="2">ATCC30299</strain>
    </source>
</reference>
<sequence length="167" mass="19607">MSVSSYLQWVNWKKQQESHKKKIEEIQRSHSSLDNLPPKRYNHCYNSKSLTDRFLNEKISKENSAMLSRLSSIINSPPNVQISQGNNELGLWSQTCKAEKRRKLSFDNIALAKRIINTKSQINFSKFEEEYKQSVKYSDIRRKRKNKLSTDSQNLVILVKNELKAMQ</sequence>
<comment type="caution">
    <text evidence="2">The sequence shown here is derived from an EMBL/GenBank/DDBJ whole genome shotgun (WGS) entry which is preliminary data.</text>
</comment>
<name>A0AAU9IH33_9CILI</name>
<evidence type="ECO:0000313" key="3">
    <source>
        <dbReference type="Proteomes" id="UP001162131"/>
    </source>
</evidence>
<proteinExistence type="inferred from homology"/>
<protein>
    <submittedName>
        <fullName evidence="2">Uncharacterized protein</fullName>
    </submittedName>
</protein>
<dbReference type="EMBL" id="CAJZBQ010000009">
    <property type="protein sequence ID" value="CAG9312792.1"/>
    <property type="molecule type" value="Genomic_DNA"/>
</dbReference>
<comment type="similarity">
    <text evidence="1">Belongs to the CFAP97 family.</text>
</comment>
<keyword evidence="3" id="KW-1185">Reference proteome</keyword>
<gene>
    <name evidence="2" type="ORF">BSTOLATCC_MIC7587</name>
</gene>
<dbReference type="InterPro" id="IPR029488">
    <property type="entry name" value="Hmw/CFAP97"/>
</dbReference>
<dbReference type="AlphaFoldDB" id="A0AAU9IH33"/>
<dbReference type="Pfam" id="PF13879">
    <property type="entry name" value="Hmw_CFAP97"/>
    <property type="match status" value="1"/>
</dbReference>
<organism evidence="2 3">
    <name type="scientific">Blepharisma stoltei</name>
    <dbReference type="NCBI Taxonomy" id="1481888"/>
    <lineage>
        <taxon>Eukaryota</taxon>
        <taxon>Sar</taxon>
        <taxon>Alveolata</taxon>
        <taxon>Ciliophora</taxon>
        <taxon>Postciliodesmatophora</taxon>
        <taxon>Heterotrichea</taxon>
        <taxon>Heterotrichida</taxon>
        <taxon>Blepharismidae</taxon>
        <taxon>Blepharisma</taxon>
    </lineage>
</organism>
<evidence type="ECO:0000313" key="2">
    <source>
        <dbReference type="EMBL" id="CAG9312792.1"/>
    </source>
</evidence>